<dbReference type="InterPro" id="IPR012337">
    <property type="entry name" value="RNaseH-like_sf"/>
</dbReference>
<dbReference type="SUPFAM" id="SSF53098">
    <property type="entry name" value="Ribonuclease H-like"/>
    <property type="match status" value="1"/>
</dbReference>
<reference evidence="4" key="2">
    <citation type="submission" date="2015-01" db="EMBL/GenBank/DDBJ databases">
        <title>Evolutionary Origins and Diversification of the Mycorrhizal Mutualists.</title>
        <authorList>
            <consortium name="DOE Joint Genome Institute"/>
            <consortium name="Mycorrhizal Genomics Consortium"/>
            <person name="Kohler A."/>
            <person name="Kuo A."/>
            <person name="Nagy L.G."/>
            <person name="Floudas D."/>
            <person name="Copeland A."/>
            <person name="Barry K.W."/>
            <person name="Cichocki N."/>
            <person name="Veneault-Fourrey C."/>
            <person name="LaButti K."/>
            <person name="Lindquist E.A."/>
            <person name="Lipzen A."/>
            <person name="Lundell T."/>
            <person name="Morin E."/>
            <person name="Murat C."/>
            <person name="Riley R."/>
            <person name="Ohm R."/>
            <person name="Sun H."/>
            <person name="Tunlid A."/>
            <person name="Henrissat B."/>
            <person name="Grigoriev I.V."/>
            <person name="Hibbett D.S."/>
            <person name="Martin F."/>
        </authorList>
    </citation>
    <scope>NUCLEOTIDE SEQUENCE [LARGE SCALE GENOMIC DNA]</scope>
    <source>
        <strain evidence="4">UH-Slu-Lm8-n1</strain>
    </source>
</reference>
<dbReference type="OrthoDB" id="1715602at2759"/>
<dbReference type="HOGENOM" id="CLU_009123_11_0_1"/>
<keyword evidence="1" id="KW-1133">Transmembrane helix</keyword>
<keyword evidence="4" id="KW-1185">Reference proteome</keyword>
<evidence type="ECO:0000256" key="1">
    <source>
        <dbReference type="SAM" id="Phobius"/>
    </source>
</evidence>
<dbReference type="AlphaFoldDB" id="A0A0D0AZF1"/>
<name>A0A0D0AZF1_9AGAM</name>
<proteinExistence type="predicted"/>
<dbReference type="GO" id="GO:0046983">
    <property type="term" value="F:protein dimerization activity"/>
    <property type="evidence" value="ECO:0007669"/>
    <property type="project" value="InterPro"/>
</dbReference>
<feature type="domain" description="HAT C-terminal dimerisation" evidence="2">
    <location>
        <begin position="1"/>
        <end position="65"/>
    </location>
</feature>
<keyword evidence="1" id="KW-0812">Transmembrane</keyword>
<accession>A0A0D0AZF1</accession>
<sequence length="103" mass="11758">MDPLAWWHGHRKTYPRLSRMAIGYLTIPAMFINVECIFSRGQLLLSHVRSRLSAQSTRALLHVGLWSQLGLVKDTDILSVSSLPDVNDEDVVLDDRWDSIILE</sequence>
<reference evidence="3 4" key="1">
    <citation type="submission" date="2014-04" db="EMBL/GenBank/DDBJ databases">
        <authorList>
            <consortium name="DOE Joint Genome Institute"/>
            <person name="Kuo A."/>
            <person name="Ruytinx J."/>
            <person name="Rineau F."/>
            <person name="Colpaert J."/>
            <person name="Kohler A."/>
            <person name="Nagy L.G."/>
            <person name="Floudas D."/>
            <person name="Copeland A."/>
            <person name="Barry K.W."/>
            <person name="Cichocki N."/>
            <person name="Veneault-Fourrey C."/>
            <person name="LaButti K."/>
            <person name="Lindquist E.A."/>
            <person name="Lipzen A."/>
            <person name="Lundell T."/>
            <person name="Morin E."/>
            <person name="Murat C."/>
            <person name="Sun H."/>
            <person name="Tunlid A."/>
            <person name="Henrissat B."/>
            <person name="Grigoriev I.V."/>
            <person name="Hibbett D.S."/>
            <person name="Martin F."/>
            <person name="Nordberg H.P."/>
            <person name="Cantor M.N."/>
            <person name="Hua S.X."/>
        </authorList>
    </citation>
    <scope>NUCLEOTIDE SEQUENCE [LARGE SCALE GENOMIC DNA]</scope>
    <source>
        <strain evidence="3 4">UH-Slu-Lm8-n1</strain>
    </source>
</reference>
<feature type="transmembrane region" description="Helical" evidence="1">
    <location>
        <begin position="20"/>
        <end position="38"/>
    </location>
</feature>
<organism evidence="3 4">
    <name type="scientific">Suillus luteus UH-Slu-Lm8-n1</name>
    <dbReference type="NCBI Taxonomy" id="930992"/>
    <lineage>
        <taxon>Eukaryota</taxon>
        <taxon>Fungi</taxon>
        <taxon>Dikarya</taxon>
        <taxon>Basidiomycota</taxon>
        <taxon>Agaricomycotina</taxon>
        <taxon>Agaricomycetes</taxon>
        <taxon>Agaricomycetidae</taxon>
        <taxon>Boletales</taxon>
        <taxon>Suillineae</taxon>
        <taxon>Suillaceae</taxon>
        <taxon>Suillus</taxon>
    </lineage>
</organism>
<gene>
    <name evidence="3" type="ORF">CY34DRAFT_88736</name>
</gene>
<evidence type="ECO:0000259" key="2">
    <source>
        <dbReference type="Pfam" id="PF05699"/>
    </source>
</evidence>
<protein>
    <submittedName>
        <fullName evidence="3">Unplaced genomic scaffold CY34scaffold_200, whole genome shotgun sequence</fullName>
    </submittedName>
</protein>
<dbReference type="Pfam" id="PF05699">
    <property type="entry name" value="Dimer_Tnp_hAT"/>
    <property type="match status" value="1"/>
</dbReference>
<dbReference type="InterPro" id="IPR008906">
    <property type="entry name" value="HATC_C_dom"/>
</dbReference>
<dbReference type="Proteomes" id="UP000054485">
    <property type="component" value="Unassembled WGS sequence"/>
</dbReference>
<dbReference type="InParanoid" id="A0A0D0AZF1"/>
<keyword evidence="1" id="KW-0472">Membrane</keyword>
<dbReference type="EMBL" id="KN835331">
    <property type="protein sequence ID" value="KIK39707.1"/>
    <property type="molecule type" value="Genomic_DNA"/>
</dbReference>
<evidence type="ECO:0000313" key="3">
    <source>
        <dbReference type="EMBL" id="KIK39707.1"/>
    </source>
</evidence>
<evidence type="ECO:0000313" key="4">
    <source>
        <dbReference type="Proteomes" id="UP000054485"/>
    </source>
</evidence>